<proteinExistence type="predicted"/>
<keyword evidence="2" id="KW-1185">Reference proteome</keyword>
<protein>
    <submittedName>
        <fullName evidence="1">Uncharacterized protein</fullName>
    </submittedName>
</protein>
<reference evidence="1 2" key="1">
    <citation type="journal article" date="2012" name="J. Bacteriol.">
        <title>Draft Genome Sequence of Plant Growth-Promoting Rhizobium Mesorhizobium amorphae, Isolated from Zinc-Lead Mine Tailings.</title>
        <authorList>
            <person name="Hao X."/>
            <person name="Lin Y."/>
            <person name="Johnstone L."/>
            <person name="Baltrus D.A."/>
            <person name="Miller S.J."/>
            <person name="Wei G."/>
            <person name="Rensing C."/>
        </authorList>
    </citation>
    <scope>NUCLEOTIDE SEQUENCE [LARGE SCALE GENOMIC DNA]</scope>
    <source>
        <strain evidence="1 2">CCNWGS0123</strain>
    </source>
</reference>
<name>G6YLP2_9HYPH</name>
<dbReference type="AlphaFoldDB" id="G6YLP2"/>
<accession>G6YLP2</accession>
<evidence type="ECO:0000313" key="1">
    <source>
        <dbReference type="EMBL" id="EHH02637.1"/>
    </source>
</evidence>
<gene>
    <name evidence="1" type="ORF">MEA186_34649</name>
</gene>
<dbReference type="EMBL" id="AGSN01000254">
    <property type="protein sequence ID" value="EHH02637.1"/>
    <property type="molecule type" value="Genomic_DNA"/>
</dbReference>
<organism evidence="1 2">
    <name type="scientific">Mesorhizobium amorphae CCNWGS0123</name>
    <dbReference type="NCBI Taxonomy" id="1082933"/>
    <lineage>
        <taxon>Bacteria</taxon>
        <taxon>Pseudomonadati</taxon>
        <taxon>Pseudomonadota</taxon>
        <taxon>Alphaproteobacteria</taxon>
        <taxon>Hyphomicrobiales</taxon>
        <taxon>Phyllobacteriaceae</taxon>
        <taxon>Mesorhizobium</taxon>
    </lineage>
</organism>
<sequence>MRTVAGLPAKHRIVLAVARLVFTIRHPCTLEPFDIIADSSALS</sequence>
<dbReference type="PATRIC" id="fig|1082933.3.peg.6716"/>
<evidence type="ECO:0000313" key="2">
    <source>
        <dbReference type="Proteomes" id="UP000002949"/>
    </source>
</evidence>
<dbReference type="Proteomes" id="UP000002949">
    <property type="component" value="Unassembled WGS sequence"/>
</dbReference>